<dbReference type="Proteomes" id="UP000402241">
    <property type="component" value="Chromosome"/>
</dbReference>
<dbReference type="GO" id="GO:0003700">
    <property type="term" value="F:DNA-binding transcription factor activity"/>
    <property type="evidence" value="ECO:0007669"/>
    <property type="project" value="InterPro"/>
</dbReference>
<dbReference type="EMBL" id="JAAHBZ010000006">
    <property type="protein sequence ID" value="NES29238.1"/>
    <property type="molecule type" value="Genomic_DNA"/>
</dbReference>
<dbReference type="AlphaFoldDB" id="A0AAJ3DKD4"/>
<evidence type="ECO:0000313" key="5">
    <source>
        <dbReference type="Proteomes" id="UP000477779"/>
    </source>
</evidence>
<organism evidence="2 5">
    <name type="scientific">Micromonospora terminaliae</name>
    <dbReference type="NCBI Taxonomy" id="1914461"/>
    <lineage>
        <taxon>Bacteria</taxon>
        <taxon>Bacillati</taxon>
        <taxon>Actinomycetota</taxon>
        <taxon>Actinomycetes</taxon>
        <taxon>Micromonosporales</taxon>
        <taxon>Micromonosporaceae</taxon>
        <taxon>Micromonospora</taxon>
    </lineage>
</organism>
<dbReference type="GO" id="GO:0006950">
    <property type="term" value="P:response to stress"/>
    <property type="evidence" value="ECO:0007669"/>
    <property type="project" value="TreeGrafter"/>
</dbReference>
<reference evidence="2 5" key="2">
    <citation type="submission" date="2020-02" db="EMBL/GenBank/DDBJ databases">
        <title>WGS of Micromonospora spp. isolated from hot spring.</title>
        <authorList>
            <person name="Thawai C."/>
        </authorList>
    </citation>
    <scope>NUCLEOTIDE SEQUENCE [LARGE SCALE GENOMIC DNA]</scope>
    <source>
        <strain evidence="2 5">TMS7</strain>
    </source>
</reference>
<evidence type="ECO:0000313" key="3">
    <source>
        <dbReference type="EMBL" id="QGL48772.1"/>
    </source>
</evidence>
<keyword evidence="4" id="KW-1185">Reference proteome</keyword>
<dbReference type="Proteomes" id="UP000477779">
    <property type="component" value="Unassembled WGS sequence"/>
</dbReference>
<evidence type="ECO:0000313" key="2">
    <source>
        <dbReference type="EMBL" id="NES29238.1"/>
    </source>
</evidence>
<sequence>MGTTSRADVARQQEINGRVSTLLQHAASVMVARKADCLAPFDLTVTQYTAMLMLRCNPGSSSAQLARLCRVTPQSMSVVTAALEQRGLAQRTPAAIHPRVMALTLTRRGAILLNRADLAAREVDARYEEEFTADELAALRHLLERARRVLDDPRKSAGAPSGG</sequence>
<dbReference type="EMBL" id="CP045309">
    <property type="protein sequence ID" value="QGL48772.1"/>
    <property type="molecule type" value="Genomic_DNA"/>
</dbReference>
<dbReference type="Pfam" id="PF12802">
    <property type="entry name" value="MarR_2"/>
    <property type="match status" value="1"/>
</dbReference>
<dbReference type="PANTHER" id="PTHR33164">
    <property type="entry name" value="TRANSCRIPTIONAL REGULATOR, MARR FAMILY"/>
    <property type="match status" value="1"/>
</dbReference>
<evidence type="ECO:0000259" key="1">
    <source>
        <dbReference type="PROSITE" id="PS50995"/>
    </source>
</evidence>
<evidence type="ECO:0000313" key="4">
    <source>
        <dbReference type="Proteomes" id="UP000402241"/>
    </source>
</evidence>
<dbReference type="PANTHER" id="PTHR33164:SF43">
    <property type="entry name" value="HTH-TYPE TRANSCRIPTIONAL REPRESSOR YETL"/>
    <property type="match status" value="1"/>
</dbReference>
<dbReference type="Gene3D" id="1.10.10.10">
    <property type="entry name" value="Winged helix-like DNA-binding domain superfamily/Winged helix DNA-binding domain"/>
    <property type="match status" value="1"/>
</dbReference>
<reference evidence="3 4" key="1">
    <citation type="submission" date="2019-10" db="EMBL/GenBank/DDBJ databases">
        <title>Genome Sequence of Micromonospora terminaliae DSM 101760.</title>
        <authorList>
            <person name="Guo L."/>
        </authorList>
    </citation>
    <scope>NUCLEOTIDE SEQUENCE [LARGE SCALE GENOMIC DNA]</scope>
    <source>
        <strain evidence="3 4">DSM 101760</strain>
    </source>
</reference>
<name>A0AAJ3DKD4_9ACTN</name>
<dbReference type="InterPro" id="IPR036390">
    <property type="entry name" value="WH_DNA-bd_sf"/>
</dbReference>
<gene>
    <name evidence="2" type="ORF">G3561_17005</name>
    <name evidence="3" type="ORF">GCE86_18170</name>
</gene>
<dbReference type="InterPro" id="IPR000835">
    <property type="entry name" value="HTH_MarR-typ"/>
</dbReference>
<dbReference type="InterPro" id="IPR036388">
    <property type="entry name" value="WH-like_DNA-bd_sf"/>
</dbReference>
<dbReference type="RefSeq" id="WP_154228066.1">
    <property type="nucleotide sequence ID" value="NZ_CP045309.1"/>
</dbReference>
<dbReference type="InterPro" id="IPR039422">
    <property type="entry name" value="MarR/SlyA-like"/>
</dbReference>
<dbReference type="SUPFAM" id="SSF46785">
    <property type="entry name" value="Winged helix' DNA-binding domain"/>
    <property type="match status" value="1"/>
</dbReference>
<dbReference type="PROSITE" id="PS50995">
    <property type="entry name" value="HTH_MARR_2"/>
    <property type="match status" value="1"/>
</dbReference>
<protein>
    <submittedName>
        <fullName evidence="2">MarR family transcriptional regulator</fullName>
    </submittedName>
</protein>
<accession>A0AAJ3DKD4</accession>
<dbReference type="SMART" id="SM00347">
    <property type="entry name" value="HTH_MARR"/>
    <property type="match status" value="1"/>
</dbReference>
<feature type="domain" description="HTH marR-type" evidence="1">
    <location>
        <begin position="16"/>
        <end position="148"/>
    </location>
</feature>
<proteinExistence type="predicted"/>